<dbReference type="PATRIC" id="fig|1256908.3.peg.1742"/>
<protein>
    <submittedName>
        <fullName evidence="1">Uncharacterized protein</fullName>
    </submittedName>
</protein>
<dbReference type="AlphaFoldDB" id="U2QY43"/>
<proteinExistence type="predicted"/>
<name>U2QY43_EUBRA</name>
<dbReference type="Proteomes" id="UP000016608">
    <property type="component" value="Unassembled WGS sequence"/>
</dbReference>
<accession>U2QY43</accession>
<evidence type="ECO:0000313" key="2">
    <source>
        <dbReference type="Proteomes" id="UP000016608"/>
    </source>
</evidence>
<comment type="caution">
    <text evidence="1">The sequence shown here is derived from an EMBL/GenBank/DDBJ whole genome shotgun (WGS) entry which is preliminary data.</text>
</comment>
<reference evidence="1 2" key="1">
    <citation type="submission" date="2013-06" db="EMBL/GenBank/DDBJ databases">
        <authorList>
            <person name="Weinstock G."/>
            <person name="Sodergren E."/>
            <person name="Lobos E.A."/>
            <person name="Fulton L."/>
            <person name="Fulton R."/>
            <person name="Courtney L."/>
            <person name="Fronick C."/>
            <person name="O'Laughlin M."/>
            <person name="Godfrey J."/>
            <person name="Wilson R.M."/>
            <person name="Miner T."/>
            <person name="Farmer C."/>
            <person name="Delehaunty K."/>
            <person name="Cordes M."/>
            <person name="Minx P."/>
            <person name="Tomlinson C."/>
            <person name="Chen J."/>
            <person name="Wollam A."/>
            <person name="Pepin K.H."/>
            <person name="Bhonagiri V."/>
            <person name="Zhang X."/>
            <person name="Warren W."/>
            <person name="Mitreva M."/>
            <person name="Mardis E.R."/>
            <person name="Wilson R.K."/>
        </authorList>
    </citation>
    <scope>NUCLEOTIDE SEQUENCE [LARGE SCALE GENOMIC DNA]</scope>
    <source>
        <strain evidence="1 2">ATCC 29099</strain>
    </source>
</reference>
<sequence length="52" mass="6199">MNIFLRISLARSHIEMERSVIEMALKKTKIAKIRIIPSRTLQHFMQKECTKQ</sequence>
<dbReference type="EMBL" id="AWVJ01000115">
    <property type="protein sequence ID" value="ERK46228.1"/>
    <property type="molecule type" value="Genomic_DNA"/>
</dbReference>
<keyword evidence="2" id="KW-1185">Reference proteome</keyword>
<organism evidence="1 2">
    <name type="scientific">Eubacterium ramulus ATCC 29099</name>
    <dbReference type="NCBI Taxonomy" id="1256908"/>
    <lineage>
        <taxon>Bacteria</taxon>
        <taxon>Bacillati</taxon>
        <taxon>Bacillota</taxon>
        <taxon>Clostridia</taxon>
        <taxon>Eubacteriales</taxon>
        <taxon>Eubacteriaceae</taxon>
        <taxon>Eubacterium</taxon>
    </lineage>
</organism>
<evidence type="ECO:0000313" key="1">
    <source>
        <dbReference type="EMBL" id="ERK46228.1"/>
    </source>
</evidence>
<gene>
    <name evidence="1" type="ORF">HMPREF0373_01882</name>
</gene>
<dbReference type="HOGENOM" id="CLU_3079996_0_0_9"/>